<name>A0A7C2B0G2_9PSED</name>
<sequence length="677" mass="72841">MSSYVSRALRLGACPADRSGDVALAEPIISVPAAIADYDGLLPITVLGDDLEINMPWWDGVRPQMRLQAAWKLFIPGDPNDPGVDDLVGTEYIVTEAEADASTTVFKIYVPSDRLVHGVYIVRVRALSFPGGNESFSQRLTVRVDTVAPGGGAFPLLLFPPAVAQSGMIVDSDIINGQLKVQLAHYEGIARGDKIDLYIGTTLVNSQELDQEPTNPDEFIQLYYPEDALEQVRNGVHLFSFGVTDKSGNFASSFTVQYDIQLHTIPTIIPAPTVPQADSDLLDEAEARSGTLVNITKYDLAQVGDEIQVNWGSQLSDKHALTATDLPNDPILVIDLSYALVAAETEVGNVDVWFEVFRNGKSIGKSLTDNVEVDLRLPGGPDPDPETPEHENLLPLVVRSFSNTGSPPPGPEDNIIPPEDFDQNATAYIPWLGKDGDDVYELEDLIKLTWGSQTQTTVTRSIVQKDLDDGVDLQLTVPGTTIEAEGSGSAIPVGYTVTRITDGTPSATNTATAAPTPVDVTGPDELPGEGTIDDVVFTVLNELGAIGYAQLIGPSGSRYNPVQTRLDYSNVVAGSKVTLFFTGYDQLTGGNLIPAATYSATYNVTEKDIVDGRLTYDFNVPATYHFAVCSQGHVEAYVVFENDKGSAQSDPKSAYCDVKLPGESVCPGGSKTCRNYR</sequence>
<proteinExistence type="predicted"/>
<dbReference type="AlphaFoldDB" id="A0A7C2B0G2"/>
<organism evidence="1">
    <name type="scientific">Pseudomonas graminis</name>
    <dbReference type="NCBI Taxonomy" id="158627"/>
    <lineage>
        <taxon>Bacteria</taxon>
        <taxon>Pseudomonadati</taxon>
        <taxon>Pseudomonadota</taxon>
        <taxon>Gammaproteobacteria</taxon>
        <taxon>Pseudomonadales</taxon>
        <taxon>Pseudomonadaceae</taxon>
        <taxon>Pseudomonas</taxon>
    </lineage>
</organism>
<reference evidence="1" key="1">
    <citation type="journal article" date="2020" name="mSystems">
        <title>Genome- and Community-Level Interaction Insights into Carbon Utilization and Element Cycling Functions of Hydrothermarchaeota in Hydrothermal Sediment.</title>
        <authorList>
            <person name="Zhou Z."/>
            <person name="Liu Y."/>
            <person name="Xu W."/>
            <person name="Pan J."/>
            <person name="Luo Z.H."/>
            <person name="Li M."/>
        </authorList>
    </citation>
    <scope>NUCLEOTIDE SEQUENCE [LARGE SCALE GENOMIC DNA]</scope>
    <source>
        <strain evidence="1">SpSt-200</strain>
    </source>
</reference>
<evidence type="ECO:0000313" key="1">
    <source>
        <dbReference type="EMBL" id="HEF28613.1"/>
    </source>
</evidence>
<gene>
    <name evidence="1" type="ORF">ENP23_22955</name>
</gene>
<dbReference type="EMBL" id="DSIN01000034">
    <property type="protein sequence ID" value="HEF28613.1"/>
    <property type="molecule type" value="Genomic_DNA"/>
</dbReference>
<comment type="caution">
    <text evidence="1">The sequence shown here is derived from an EMBL/GenBank/DDBJ whole genome shotgun (WGS) entry which is preliminary data.</text>
</comment>
<accession>A0A7C2B0G2</accession>
<protein>
    <submittedName>
        <fullName evidence="1">Uncharacterized protein</fullName>
    </submittedName>
</protein>